<sequence>MLFDSRIDVSKRSPGLSCNVSLICAVDPGVVETNRTRGVPSCLSCVAFTVLKLLSLLQSPKKGISSVLNAALPQPDTSGVYLFGGKGRTINSSALSHNSKLAHELWTTSCSLFMQSQLAVKV</sequence>
<keyword evidence="2" id="KW-1185">Reference proteome</keyword>
<reference evidence="1 2" key="1">
    <citation type="submission" date="2024-01" db="EMBL/GenBank/DDBJ databases">
        <title>A telomere-to-telomere, gap-free genome of sweet tea (Lithocarpus litseifolius).</title>
        <authorList>
            <person name="Zhou J."/>
        </authorList>
    </citation>
    <scope>NUCLEOTIDE SEQUENCE [LARGE SCALE GENOMIC DNA]</scope>
    <source>
        <strain evidence="1">Zhou-2022a</strain>
        <tissue evidence="1">Leaf</tissue>
    </source>
</reference>
<dbReference type="Proteomes" id="UP001459277">
    <property type="component" value="Unassembled WGS sequence"/>
</dbReference>
<dbReference type="Gene3D" id="3.40.50.720">
    <property type="entry name" value="NAD(P)-binding Rossmann-like Domain"/>
    <property type="match status" value="1"/>
</dbReference>
<dbReference type="AlphaFoldDB" id="A0AAW2E3F9"/>
<comment type="caution">
    <text evidence="1">The sequence shown here is derived from an EMBL/GenBank/DDBJ whole genome shotgun (WGS) entry which is preliminary data.</text>
</comment>
<proteinExistence type="predicted"/>
<name>A0AAW2E3F9_9ROSI</name>
<protein>
    <submittedName>
        <fullName evidence="1">Uncharacterized protein</fullName>
    </submittedName>
</protein>
<organism evidence="1 2">
    <name type="scientific">Lithocarpus litseifolius</name>
    <dbReference type="NCBI Taxonomy" id="425828"/>
    <lineage>
        <taxon>Eukaryota</taxon>
        <taxon>Viridiplantae</taxon>
        <taxon>Streptophyta</taxon>
        <taxon>Embryophyta</taxon>
        <taxon>Tracheophyta</taxon>
        <taxon>Spermatophyta</taxon>
        <taxon>Magnoliopsida</taxon>
        <taxon>eudicotyledons</taxon>
        <taxon>Gunneridae</taxon>
        <taxon>Pentapetalae</taxon>
        <taxon>rosids</taxon>
        <taxon>fabids</taxon>
        <taxon>Fagales</taxon>
        <taxon>Fagaceae</taxon>
        <taxon>Lithocarpus</taxon>
    </lineage>
</organism>
<gene>
    <name evidence="1" type="ORF">SO802_003262</name>
</gene>
<evidence type="ECO:0000313" key="1">
    <source>
        <dbReference type="EMBL" id="KAL0016193.1"/>
    </source>
</evidence>
<accession>A0AAW2E3F9</accession>
<dbReference type="EMBL" id="JAZDWU010000001">
    <property type="protein sequence ID" value="KAL0016193.1"/>
    <property type="molecule type" value="Genomic_DNA"/>
</dbReference>
<evidence type="ECO:0000313" key="2">
    <source>
        <dbReference type="Proteomes" id="UP001459277"/>
    </source>
</evidence>